<protein>
    <submittedName>
        <fullName evidence="2">Histone acetyltransferase</fullName>
    </submittedName>
</protein>
<proteinExistence type="predicted"/>
<evidence type="ECO:0000313" key="2">
    <source>
        <dbReference type="WBParaSite" id="ES5_v2.g6515.t1"/>
    </source>
</evidence>
<evidence type="ECO:0000313" key="1">
    <source>
        <dbReference type="Proteomes" id="UP000887579"/>
    </source>
</evidence>
<dbReference type="Proteomes" id="UP000887579">
    <property type="component" value="Unplaced"/>
</dbReference>
<reference evidence="2" key="1">
    <citation type="submission" date="2022-11" db="UniProtKB">
        <authorList>
            <consortium name="WormBaseParasite"/>
        </authorList>
    </citation>
    <scope>IDENTIFICATION</scope>
</reference>
<accession>A0AC34GQ41</accession>
<dbReference type="WBParaSite" id="ES5_v2.g6515.t1">
    <property type="protein sequence ID" value="ES5_v2.g6515.t1"/>
    <property type="gene ID" value="ES5_v2.g6515"/>
</dbReference>
<name>A0AC34GQ41_9BILA</name>
<organism evidence="1 2">
    <name type="scientific">Panagrolaimus sp. ES5</name>
    <dbReference type="NCBI Taxonomy" id="591445"/>
    <lineage>
        <taxon>Eukaryota</taxon>
        <taxon>Metazoa</taxon>
        <taxon>Ecdysozoa</taxon>
        <taxon>Nematoda</taxon>
        <taxon>Chromadorea</taxon>
        <taxon>Rhabditida</taxon>
        <taxon>Tylenchina</taxon>
        <taxon>Panagrolaimomorpha</taxon>
        <taxon>Panagrolaimoidea</taxon>
        <taxon>Panagrolaimidae</taxon>
        <taxon>Panagrolaimus</taxon>
    </lineage>
</organism>
<sequence length="1984" mass="226093">MSVDVMEEHAPHKKNIPSRPYDDDVLDGFNELERMESAPMEIGNQMHNGSADNNIYASTSMHQPLIQQNPQSNAMPSSHPQQQQQQQHSMHAYPSTSGPSSQQPSVLQELLLSNPTSSMSSPRQPQYNNQFQARPIGRSPMTVQNGGTNMMSPPTMPQRPMNPSQQQQLRQQGPGNPQMQQGGQMYEQNYQMQNQPHQGYPYQPGQQQMVQRPMPPGAQYVRGQQMQPQPIVRNMILNGNPIRKETMQQNMRGSLIQNNNVPVMQNRMMVNQQHPQQQPQYDQQNYVMSNGSTSRPQSTNMNDAQMQQQPPQGQQYYVQGGQHGYVQVSGQTRPAYIHGQLQPNHSGHPPQQVVYLRTNDPNMMQGQPQQQQQPQQPLPQSSGPQINGTIRPGPVNPPNQPMQPQQPPNMQVNGSMQRMPPQNLQQSQQPQQQPPQPQQHQIPNQNIVSQPAPVASINDQPGSTPLSGTGAMPPPSSGTPNYHTQDPEKRRLIQQQLVLLLHAHKCQQRERGDAASKQNVCTLPHCSTMKSVLDHMTSCQNGRACNYPHCASSRQIIAHWKNCVKDDCPVCKPLKCFNKGTNNNTSFGSPQSNTSTTSFLNEAEAFPDPFRSPNPPNRPATGGMMPSSSQINNSQQPRNPAITATLGLNSNMTSESIGSLPPPDPPAQSKPWHQSINKDLRNHLVGKLVKAIFPSPDPAAMQDQRIKDLISYARKVEKEMFEIASDREEYYHLLAEKIYKIQKELQEKKNRRLEQSQRGDGDSRLPPQQIPSAASIKADIQQDVSRNIPDASLPNSIPDMNSEMEVDQEPKDIKPKIEPMEEVEEQAPPSAASEVPPPSADVKDIKDVKPVKKEPEEAPKEMITFDIEELRRMLIPVWKAVDSAEEAGPFRLPVDAELLQIPDYYDVIKNPMDLLTIRKRLDSNHYTGPKEFNADMWQMFDNAWLYNRKNSKVYKLCTKLSEIFVENMNPVMENLGFCCSNRFNFTPLAIICFGQSGCIIARDQTYYLYEASSSKYGVNVSERYIYCQKCFDALPACGLNLNEAQNEPPNYAPKEKFAQMKNDNIDTEPFETCKVCNRDWHRICANYYKKVFPEFICDTCRKAKNLPKPENKYTAKRLPHCKLSKHIETRVNNYINKKVGSKEKDKYEVVIRVLCSTEKEEEVKPLMKAKYSPQGFPEKFPYRTKAVFAFEVVDGVEICFFGLHVQEYGSECKSPNSRRVYIAYLDSVHFFQPRELRTDVYHEILLAYLDYVKKLGYTMAHIWACPPSEGDDYIFHCHPPEQKIPKPKRLQDWYKKMLDKGVSENTVLEYKDIHKQAKDDGLSSPAELPYFEGDFWPNIIEDCIRDIEKEEADRKREEDIADDEDDIFTLDDAKAKKPVFGASKPNKKSKSLKKAPSKTKKGKGNGSGNEVTDKLLTVLEKHKEVFFTIRLVSTQTELSNSTKPISDPDPLMPSDLMDGRDLFLSKAREEHWEFSSLRRARYSTLCFCHALHTQESKDMNYTCNSCQSTANWHCSTCDDFDLCNKCHTTNTHEHKLEKMNTLIEVDKSADSTNTRNESIQRCIQSLVHACQCRDANCRRVTCHKMKKVVQHTKLCKKRQHTNCPVCKQLIALCCYHAKHCSQTNCAVPFCSNIRLKLQEQKRLQNRRADMLMRRRMEMLNSGSSSGPTQSHSSQPPPAPAPSKPQVNGSQSPTTSTTPNPRNPSMGKKPASSPSYNSTVPQQMQQPPVQNAYNQNPQQIGGMGPQQGQSQHPLQQQQQQMGYQQPHPQQQQHPQQISQQQHVNSQAMRSHMMQQQPQPQMMQQRPMNQQQQPQQQNYVNSNPQQMPGQQQQYMRQHEYMMSNQQQQPTQQQQQQISQQQYAAQMQQKMQMQQHGKRPQMMPQQQLQQQSSQQGMVQHNARGDPIMPQGHPAHQGLPQIQPNNTTTCGIRPTTSDPIIQRIYDRLKVAKNQEERQVVFKDLKRTPHLFAAFLKVYSAPNEFTNTK</sequence>